<comment type="caution">
    <text evidence="1">The sequence shown here is derived from an EMBL/GenBank/DDBJ whole genome shotgun (WGS) entry which is preliminary data.</text>
</comment>
<proteinExistence type="predicted"/>
<accession>X6L7J8</accession>
<evidence type="ECO:0000313" key="2">
    <source>
        <dbReference type="Proteomes" id="UP000023152"/>
    </source>
</evidence>
<sequence>MEFYDSSNFLAMKGDALVMTEETSSEDKESFIKNATSSGQVGLFTKEFGRGTDFYCRDEIVLVLCDKSLEKFLITKEDIQNARNSGEFYPMLNKKRDEFFKTQYAESKKFVTYASKQHELGEQIK</sequence>
<gene>
    <name evidence="1" type="ORF">RFI_40223</name>
</gene>
<keyword evidence="2" id="KW-1185">Reference proteome</keyword>
<dbReference type="Proteomes" id="UP000023152">
    <property type="component" value="Unassembled WGS sequence"/>
</dbReference>
<name>X6L7J8_RETFI</name>
<protein>
    <submittedName>
        <fullName evidence="1">Uncharacterized protein</fullName>
    </submittedName>
</protein>
<dbReference type="OrthoDB" id="7614088at2759"/>
<dbReference type="Gene3D" id="3.40.50.300">
    <property type="entry name" value="P-loop containing nucleotide triphosphate hydrolases"/>
    <property type="match status" value="1"/>
</dbReference>
<organism evidence="1 2">
    <name type="scientific">Reticulomyxa filosa</name>
    <dbReference type="NCBI Taxonomy" id="46433"/>
    <lineage>
        <taxon>Eukaryota</taxon>
        <taxon>Sar</taxon>
        <taxon>Rhizaria</taxon>
        <taxon>Retaria</taxon>
        <taxon>Foraminifera</taxon>
        <taxon>Monothalamids</taxon>
        <taxon>Reticulomyxidae</taxon>
        <taxon>Reticulomyxa</taxon>
    </lineage>
</organism>
<dbReference type="InterPro" id="IPR027417">
    <property type="entry name" value="P-loop_NTPase"/>
</dbReference>
<evidence type="ECO:0000313" key="1">
    <source>
        <dbReference type="EMBL" id="ETN97308.1"/>
    </source>
</evidence>
<reference evidence="1 2" key="1">
    <citation type="journal article" date="2013" name="Curr. Biol.">
        <title>The Genome of the Foraminiferan Reticulomyxa filosa.</title>
        <authorList>
            <person name="Glockner G."/>
            <person name="Hulsmann N."/>
            <person name="Schleicher M."/>
            <person name="Noegel A.A."/>
            <person name="Eichinger L."/>
            <person name="Gallinger C."/>
            <person name="Pawlowski J."/>
            <person name="Sierra R."/>
            <person name="Euteneuer U."/>
            <person name="Pillet L."/>
            <person name="Moustafa A."/>
            <person name="Platzer M."/>
            <person name="Groth M."/>
            <person name="Szafranski K."/>
            <person name="Schliwa M."/>
        </authorList>
    </citation>
    <scope>NUCLEOTIDE SEQUENCE [LARGE SCALE GENOMIC DNA]</scope>
</reference>
<dbReference type="EMBL" id="ASPP01050129">
    <property type="protein sequence ID" value="ETN97308.1"/>
    <property type="molecule type" value="Genomic_DNA"/>
</dbReference>
<dbReference type="AlphaFoldDB" id="X6L7J8"/>